<reference evidence="1 2" key="1">
    <citation type="submission" date="2020-02" db="EMBL/GenBank/DDBJ databases">
        <authorList>
            <person name="Ferguson B K."/>
        </authorList>
    </citation>
    <scope>NUCLEOTIDE SEQUENCE [LARGE SCALE GENOMIC DNA]</scope>
</reference>
<organism evidence="1 2">
    <name type="scientific">Nesidiocoris tenuis</name>
    <dbReference type="NCBI Taxonomy" id="355587"/>
    <lineage>
        <taxon>Eukaryota</taxon>
        <taxon>Metazoa</taxon>
        <taxon>Ecdysozoa</taxon>
        <taxon>Arthropoda</taxon>
        <taxon>Hexapoda</taxon>
        <taxon>Insecta</taxon>
        <taxon>Pterygota</taxon>
        <taxon>Neoptera</taxon>
        <taxon>Paraneoptera</taxon>
        <taxon>Hemiptera</taxon>
        <taxon>Heteroptera</taxon>
        <taxon>Panheteroptera</taxon>
        <taxon>Cimicomorpha</taxon>
        <taxon>Miridae</taxon>
        <taxon>Dicyphina</taxon>
        <taxon>Nesidiocoris</taxon>
    </lineage>
</organism>
<protein>
    <submittedName>
        <fullName evidence="1">Uncharacterized protein</fullName>
    </submittedName>
</protein>
<evidence type="ECO:0000313" key="1">
    <source>
        <dbReference type="EMBL" id="CAB0018636.1"/>
    </source>
</evidence>
<dbReference type="AlphaFoldDB" id="A0A6H5HK88"/>
<feature type="non-terminal residue" evidence="1">
    <location>
        <position position="152"/>
    </location>
</feature>
<proteinExistence type="predicted"/>
<dbReference type="EMBL" id="CADCXU010033063">
    <property type="protein sequence ID" value="CAB0018636.1"/>
    <property type="molecule type" value="Genomic_DNA"/>
</dbReference>
<name>A0A6H5HK88_9HEMI</name>
<keyword evidence="2" id="KW-1185">Reference proteome</keyword>
<gene>
    <name evidence="1" type="ORF">NTEN_LOCUS22444</name>
</gene>
<sequence>MSEDRFHQTYKDTDYNHIWYALRTKMFYCRFGFYTPCNVNQQILRRRRGEDRPKGKVIGWRATVVRAKAEATGSEEGKEDGYSRSNEITFSPHRGDAMLNLVEHIRNNPTLPNQIVTISTLITGPAGDTESVQHRVQHERSFSLFSRVCSTW</sequence>
<dbReference type="Proteomes" id="UP000479000">
    <property type="component" value="Unassembled WGS sequence"/>
</dbReference>
<evidence type="ECO:0000313" key="2">
    <source>
        <dbReference type="Proteomes" id="UP000479000"/>
    </source>
</evidence>
<accession>A0A6H5HK88</accession>